<gene>
    <name evidence="2" type="ORF">SOCE26_105960</name>
</gene>
<organism evidence="2 3">
    <name type="scientific">Sorangium cellulosum</name>
    <name type="common">Polyangium cellulosum</name>
    <dbReference type="NCBI Taxonomy" id="56"/>
    <lineage>
        <taxon>Bacteria</taxon>
        <taxon>Pseudomonadati</taxon>
        <taxon>Myxococcota</taxon>
        <taxon>Polyangia</taxon>
        <taxon>Polyangiales</taxon>
        <taxon>Polyangiaceae</taxon>
        <taxon>Sorangium</taxon>
    </lineage>
</organism>
<dbReference type="InterPro" id="IPR012296">
    <property type="entry name" value="Nuclease_put_TT1808"/>
</dbReference>
<feature type="region of interest" description="Disordered" evidence="1">
    <location>
        <begin position="90"/>
        <end position="113"/>
    </location>
</feature>
<dbReference type="InterPro" id="IPR011335">
    <property type="entry name" value="Restrct_endonuc-II-like"/>
</dbReference>
<proteinExistence type="predicted"/>
<dbReference type="SUPFAM" id="SSF52980">
    <property type="entry name" value="Restriction endonuclease-like"/>
    <property type="match status" value="1"/>
</dbReference>
<feature type="region of interest" description="Disordered" evidence="1">
    <location>
        <begin position="1"/>
        <end position="34"/>
    </location>
</feature>
<reference evidence="2 3" key="1">
    <citation type="submission" date="2015-09" db="EMBL/GenBank/DDBJ databases">
        <title>Sorangium comparison.</title>
        <authorList>
            <person name="Zaburannyi N."/>
            <person name="Bunk B."/>
            <person name="Overmann J."/>
            <person name="Mueller R."/>
        </authorList>
    </citation>
    <scope>NUCLEOTIDE SEQUENCE [LARGE SCALE GENOMIC DNA]</scope>
    <source>
        <strain evidence="2 3">So ce26</strain>
    </source>
</reference>
<feature type="compositionally biased region" description="Pro residues" evidence="1">
    <location>
        <begin position="14"/>
        <end position="27"/>
    </location>
</feature>
<protein>
    <recommendedName>
        <fullName evidence="4">Restriction endonuclease domain-containing protein</fullName>
    </recommendedName>
</protein>
<evidence type="ECO:0000256" key="1">
    <source>
        <dbReference type="SAM" id="MobiDB-lite"/>
    </source>
</evidence>
<dbReference type="EMBL" id="CP012673">
    <property type="protein sequence ID" value="AUX49051.1"/>
    <property type="molecule type" value="Genomic_DNA"/>
</dbReference>
<name>A0A2L0FC00_SORCE</name>
<dbReference type="AlphaFoldDB" id="A0A2L0FC00"/>
<dbReference type="Gene3D" id="3.90.1570.10">
    <property type="entry name" value="tt1808, chain A"/>
    <property type="match status" value="1"/>
</dbReference>
<accession>A0A2L0FC00</accession>
<evidence type="ECO:0000313" key="3">
    <source>
        <dbReference type="Proteomes" id="UP000238348"/>
    </source>
</evidence>
<feature type="region of interest" description="Disordered" evidence="1">
    <location>
        <begin position="140"/>
        <end position="159"/>
    </location>
</feature>
<feature type="compositionally biased region" description="Basic residues" evidence="1">
    <location>
        <begin position="147"/>
        <end position="157"/>
    </location>
</feature>
<evidence type="ECO:0000313" key="2">
    <source>
        <dbReference type="EMBL" id="AUX49051.1"/>
    </source>
</evidence>
<dbReference type="Proteomes" id="UP000238348">
    <property type="component" value="Chromosome"/>
</dbReference>
<sequence length="371" mass="41328">MRPRASQRAGRIPCPLPSLPRRLPPGRIPGMAAPACRRDPATLADLEALPPHIKGEIIEGVLYTQPRPRSRHQRVLSLINHELIEKVRSRRGGSAHAPLPFGRLPRRVESSGEHGIEERLGRLGDVVERGPRELVLAGDRSVGRCPSGRRSRNRGGQRVRLSEREGLLEGLSQTLRIDRLRRREECEVGQVLHPGVWARTRHRIRVELLRDVRLDWIEAQRRRRDAGEREDVLRHHDLGLAEDRIAERDVHAERLPVELAGEPALRTEAEPVVLHPIVLNLGVVIVGADLEVHEVAEVAAPSLLQFREHVVGAAHHSEINVLGGACPRKTQLEDEPALQCGRISEHVDDASEKTIEDKELALARELGAASG</sequence>
<evidence type="ECO:0008006" key="4">
    <source>
        <dbReference type="Google" id="ProtNLM"/>
    </source>
</evidence>